<name>A0A914M7K8_MELIC</name>
<keyword evidence="1" id="KW-1185">Reference proteome</keyword>
<organism evidence="1 2">
    <name type="scientific">Meloidogyne incognita</name>
    <name type="common">Southern root-knot nematode worm</name>
    <name type="synonym">Oxyuris incognita</name>
    <dbReference type="NCBI Taxonomy" id="6306"/>
    <lineage>
        <taxon>Eukaryota</taxon>
        <taxon>Metazoa</taxon>
        <taxon>Ecdysozoa</taxon>
        <taxon>Nematoda</taxon>
        <taxon>Chromadorea</taxon>
        <taxon>Rhabditida</taxon>
        <taxon>Tylenchina</taxon>
        <taxon>Tylenchomorpha</taxon>
        <taxon>Tylenchoidea</taxon>
        <taxon>Meloidogynidae</taxon>
        <taxon>Meloidogyninae</taxon>
        <taxon>Meloidogyne</taxon>
        <taxon>Meloidogyne incognita group</taxon>
    </lineage>
</organism>
<sequence length="147" mass="17456">MVVCVPTFPPQGRQIFERCEVAKKFNFGQDVAKFFEKLEYSEESQEPILFIDFLQMNQNQRETILNFMTERHATLVGTSGTVVKFDNWGQYFTIQDLMREAHPWAFYSSPENTWSPLQRVQTIKTDVIYFFSEHKFVVEPLQFFKMS</sequence>
<proteinExistence type="predicted"/>
<dbReference type="AlphaFoldDB" id="A0A914M7K8"/>
<dbReference type="WBParaSite" id="Minc3s01397g23471">
    <property type="protein sequence ID" value="Minc3s01397g23471"/>
    <property type="gene ID" value="Minc3s01397g23471"/>
</dbReference>
<reference evidence="2" key="1">
    <citation type="submission" date="2022-11" db="UniProtKB">
        <authorList>
            <consortium name="WormBaseParasite"/>
        </authorList>
    </citation>
    <scope>IDENTIFICATION</scope>
</reference>
<protein>
    <submittedName>
        <fullName evidence="2">AAA domain-containing protein</fullName>
    </submittedName>
</protein>
<evidence type="ECO:0000313" key="1">
    <source>
        <dbReference type="Proteomes" id="UP000887563"/>
    </source>
</evidence>
<dbReference type="Proteomes" id="UP000887563">
    <property type="component" value="Unplaced"/>
</dbReference>
<evidence type="ECO:0000313" key="2">
    <source>
        <dbReference type="WBParaSite" id="Minc3s01397g23471"/>
    </source>
</evidence>
<accession>A0A914M7K8</accession>